<reference evidence="2 3" key="1">
    <citation type="submission" date="2020-11" db="EMBL/GenBank/DDBJ databases">
        <title>Kefir isolates.</title>
        <authorList>
            <person name="Marcisauskas S."/>
            <person name="Kim Y."/>
            <person name="Blasche S."/>
        </authorList>
    </citation>
    <scope>NUCLEOTIDE SEQUENCE [LARGE SCALE GENOMIC DNA]</scope>
    <source>
        <strain evidence="2 3">OG2</strain>
    </source>
</reference>
<dbReference type="Proteomes" id="UP000750334">
    <property type="component" value="Unassembled WGS sequence"/>
</dbReference>
<dbReference type="InterPro" id="IPR007275">
    <property type="entry name" value="YTH_domain"/>
</dbReference>
<evidence type="ECO:0000313" key="2">
    <source>
        <dbReference type="EMBL" id="KAG0666562.1"/>
    </source>
</evidence>
<dbReference type="GO" id="GO:0061157">
    <property type="term" value="P:mRNA destabilization"/>
    <property type="evidence" value="ECO:0007669"/>
    <property type="project" value="TreeGrafter"/>
</dbReference>
<dbReference type="GO" id="GO:1990247">
    <property type="term" value="F:N6-methyladenosine-containing RNA reader activity"/>
    <property type="evidence" value="ECO:0007669"/>
    <property type="project" value="TreeGrafter"/>
</dbReference>
<dbReference type="CDD" id="cd21134">
    <property type="entry name" value="YTH"/>
    <property type="match status" value="1"/>
</dbReference>
<dbReference type="OrthoDB" id="306690at2759"/>
<dbReference type="Gene3D" id="3.10.590.10">
    <property type="entry name" value="ph1033 like domains"/>
    <property type="match status" value="1"/>
</dbReference>
<dbReference type="PANTHER" id="PTHR12357:SF89">
    <property type="entry name" value="YTH DOMAIN-CONTAINING FAMILY PROTEIN"/>
    <property type="match status" value="1"/>
</dbReference>
<accession>A0A9P6W7W4</accession>
<feature type="domain" description="YTH" evidence="1">
    <location>
        <begin position="122"/>
        <end position="257"/>
    </location>
</feature>
<proteinExistence type="predicted"/>
<evidence type="ECO:0000313" key="3">
    <source>
        <dbReference type="Proteomes" id="UP000750334"/>
    </source>
</evidence>
<evidence type="ECO:0000259" key="1">
    <source>
        <dbReference type="PROSITE" id="PS50882"/>
    </source>
</evidence>
<dbReference type="PROSITE" id="PS50882">
    <property type="entry name" value="YTH"/>
    <property type="match status" value="1"/>
</dbReference>
<dbReference type="PANTHER" id="PTHR12357">
    <property type="entry name" value="YTH YT521-B HOMOLOGY DOMAIN-CONTAINING"/>
    <property type="match status" value="1"/>
</dbReference>
<dbReference type="GO" id="GO:0005737">
    <property type="term" value="C:cytoplasm"/>
    <property type="evidence" value="ECO:0007669"/>
    <property type="project" value="TreeGrafter"/>
</dbReference>
<dbReference type="EMBL" id="PUHR01000103">
    <property type="protein sequence ID" value="KAG0666562.1"/>
    <property type="molecule type" value="Genomic_DNA"/>
</dbReference>
<organism evidence="2 3">
    <name type="scientific">Maudiozyma exigua</name>
    <name type="common">Yeast</name>
    <name type="synonym">Kazachstania exigua</name>
    <dbReference type="NCBI Taxonomy" id="34358"/>
    <lineage>
        <taxon>Eukaryota</taxon>
        <taxon>Fungi</taxon>
        <taxon>Dikarya</taxon>
        <taxon>Ascomycota</taxon>
        <taxon>Saccharomycotina</taxon>
        <taxon>Saccharomycetes</taxon>
        <taxon>Saccharomycetales</taxon>
        <taxon>Saccharomycetaceae</taxon>
        <taxon>Maudiozyma</taxon>
    </lineage>
</organism>
<dbReference type="Pfam" id="PF04146">
    <property type="entry name" value="YTH"/>
    <property type="match status" value="1"/>
</dbReference>
<keyword evidence="3" id="KW-1185">Reference proteome</keyword>
<comment type="caution">
    <text evidence="2">The sequence shown here is derived from an EMBL/GenBank/DDBJ whole genome shotgun (WGS) entry which is preliminary data.</text>
</comment>
<sequence length="270" mass="31503">MDIWNFEIPIGTPLKYSTEIGNYCINENENENETNNQFVETELLTNDYLTIPRTMNNNKIDYFKQLDFENQNTLYNKGYTYEQNPLNHISYNYTNSNLNCATTHKYRTQNFIPQYFDIPPDSNFFIIKSFTLDHIQRAYDHSIWSSTHIGNKKLSECFKSGNSDYKIFLFFSVNGSGKFCGVAEMISDISRDLGNSIWDNNSKYGSAFKIKWLCVRDIENKLFKHLIVPANQNKPVTNSRDCQILPKEVGISMLNIFQSKHIKMSSFLDE</sequence>
<dbReference type="GO" id="GO:0003729">
    <property type="term" value="F:mRNA binding"/>
    <property type="evidence" value="ECO:0007669"/>
    <property type="project" value="TreeGrafter"/>
</dbReference>
<protein>
    <recommendedName>
        <fullName evidence="1">YTH domain-containing protein</fullName>
    </recommendedName>
</protein>
<name>A0A9P6W7W4_MAUEX</name>
<dbReference type="AlphaFoldDB" id="A0A9P6W7W4"/>
<gene>
    <name evidence="2" type="ORF">C6P45_000216</name>
</gene>
<dbReference type="InterPro" id="IPR045168">
    <property type="entry name" value="YTH_prot"/>
</dbReference>